<dbReference type="EMBL" id="JALJOV010001737">
    <property type="protein sequence ID" value="KAK9842134.1"/>
    <property type="molecule type" value="Genomic_DNA"/>
</dbReference>
<accession>A0AAW1S859</accession>
<feature type="non-terminal residue" evidence="1">
    <location>
        <position position="1"/>
    </location>
</feature>
<proteinExistence type="predicted"/>
<comment type="caution">
    <text evidence="1">The sequence shown here is derived from an EMBL/GenBank/DDBJ whole genome shotgun (WGS) entry which is preliminary data.</text>
</comment>
<name>A0AAW1S859_9CHLO</name>
<reference evidence="1 2" key="1">
    <citation type="journal article" date="2024" name="Nat. Commun.">
        <title>Phylogenomics reveals the evolutionary origins of lichenization in chlorophyte algae.</title>
        <authorList>
            <person name="Puginier C."/>
            <person name="Libourel C."/>
            <person name="Otte J."/>
            <person name="Skaloud P."/>
            <person name="Haon M."/>
            <person name="Grisel S."/>
            <person name="Petersen M."/>
            <person name="Berrin J.G."/>
            <person name="Delaux P.M."/>
            <person name="Dal Grande F."/>
            <person name="Keller J."/>
        </authorList>
    </citation>
    <scope>NUCLEOTIDE SEQUENCE [LARGE SCALE GENOMIC DNA]</scope>
    <source>
        <strain evidence="1 2">SAG 2523</strain>
    </source>
</reference>
<sequence>GEPGLLEYRLQNGASLAARMGVDAPHSTTAALQSPHPRMRAAEKKCWVCTGPIWNQPLGLALVKGHTNHEELMGLLTPRTEAC</sequence>
<evidence type="ECO:0000313" key="1">
    <source>
        <dbReference type="EMBL" id="KAK9842134.1"/>
    </source>
</evidence>
<evidence type="ECO:0000313" key="2">
    <source>
        <dbReference type="Proteomes" id="UP001485043"/>
    </source>
</evidence>
<protein>
    <submittedName>
        <fullName evidence="1">Uncharacterized protein</fullName>
    </submittedName>
</protein>
<keyword evidence="2" id="KW-1185">Reference proteome</keyword>
<organism evidence="1 2">
    <name type="scientific">Apatococcus fuscideae</name>
    <dbReference type="NCBI Taxonomy" id="2026836"/>
    <lineage>
        <taxon>Eukaryota</taxon>
        <taxon>Viridiplantae</taxon>
        <taxon>Chlorophyta</taxon>
        <taxon>core chlorophytes</taxon>
        <taxon>Trebouxiophyceae</taxon>
        <taxon>Chlorellales</taxon>
        <taxon>Chlorellaceae</taxon>
        <taxon>Apatococcus</taxon>
    </lineage>
</organism>
<dbReference type="AlphaFoldDB" id="A0AAW1S859"/>
<dbReference type="Proteomes" id="UP001485043">
    <property type="component" value="Unassembled WGS sequence"/>
</dbReference>
<gene>
    <name evidence="1" type="ORF">WJX84_001033</name>
</gene>